<sequence length="270" mass="30397">MPTLPPELQREIFEVAIRLNRKDAALKLNLSLIAQHVRIWVDWVAYELVTIRNQKSAEKFLKLSDSKAPGFFAIAVKSLLLFSLPAEYTVRILSLCPGVQSLAFWIWNFPTPAIPPISQLPLRRLSVRFCLTAVLTATPPPTWLSSVTHLDIAFFNASESDVKKLTRLPHLTHVALYWEVADAGPPPPIKAVCANCPNLQVLVIMSWPYDESIINSYSFDPRVVVRPVPTSLGPDWEATHLDLPDIWSCAERVLAERNASAAMRLIDRVW</sequence>
<protein>
    <recommendedName>
        <fullName evidence="3">F-box domain-containing protein</fullName>
    </recommendedName>
</protein>
<keyword evidence="2" id="KW-1185">Reference proteome</keyword>
<dbReference type="Gene3D" id="3.80.10.10">
    <property type="entry name" value="Ribonuclease Inhibitor"/>
    <property type="match status" value="1"/>
</dbReference>
<proteinExistence type="predicted"/>
<dbReference type="SUPFAM" id="SSF52058">
    <property type="entry name" value="L domain-like"/>
    <property type="match status" value="1"/>
</dbReference>
<evidence type="ECO:0000313" key="2">
    <source>
        <dbReference type="Proteomes" id="UP001218218"/>
    </source>
</evidence>
<reference evidence="1" key="1">
    <citation type="submission" date="2023-03" db="EMBL/GenBank/DDBJ databases">
        <title>Massive genome expansion in bonnet fungi (Mycena s.s.) driven by repeated elements and novel gene families across ecological guilds.</title>
        <authorList>
            <consortium name="Lawrence Berkeley National Laboratory"/>
            <person name="Harder C.B."/>
            <person name="Miyauchi S."/>
            <person name="Viragh M."/>
            <person name="Kuo A."/>
            <person name="Thoen E."/>
            <person name="Andreopoulos B."/>
            <person name="Lu D."/>
            <person name="Skrede I."/>
            <person name="Drula E."/>
            <person name="Henrissat B."/>
            <person name="Morin E."/>
            <person name="Kohler A."/>
            <person name="Barry K."/>
            <person name="LaButti K."/>
            <person name="Morin E."/>
            <person name="Salamov A."/>
            <person name="Lipzen A."/>
            <person name="Mereny Z."/>
            <person name="Hegedus B."/>
            <person name="Baldrian P."/>
            <person name="Stursova M."/>
            <person name="Weitz H."/>
            <person name="Taylor A."/>
            <person name="Grigoriev I.V."/>
            <person name="Nagy L.G."/>
            <person name="Martin F."/>
            <person name="Kauserud H."/>
        </authorList>
    </citation>
    <scope>NUCLEOTIDE SEQUENCE</scope>
    <source>
        <strain evidence="1">CBHHK002</strain>
    </source>
</reference>
<gene>
    <name evidence="1" type="ORF">DFH08DRAFT_843290</name>
</gene>
<dbReference type="InterPro" id="IPR032675">
    <property type="entry name" value="LRR_dom_sf"/>
</dbReference>
<accession>A0AAD7AKA4</accession>
<comment type="caution">
    <text evidence="1">The sequence shown here is derived from an EMBL/GenBank/DDBJ whole genome shotgun (WGS) entry which is preliminary data.</text>
</comment>
<name>A0AAD7AKA4_9AGAR</name>
<dbReference type="AlphaFoldDB" id="A0AAD7AKA4"/>
<dbReference type="EMBL" id="JARIHO010000005">
    <property type="protein sequence ID" value="KAJ7361159.1"/>
    <property type="molecule type" value="Genomic_DNA"/>
</dbReference>
<evidence type="ECO:0008006" key="3">
    <source>
        <dbReference type="Google" id="ProtNLM"/>
    </source>
</evidence>
<organism evidence="1 2">
    <name type="scientific">Mycena albidolilacea</name>
    <dbReference type="NCBI Taxonomy" id="1033008"/>
    <lineage>
        <taxon>Eukaryota</taxon>
        <taxon>Fungi</taxon>
        <taxon>Dikarya</taxon>
        <taxon>Basidiomycota</taxon>
        <taxon>Agaricomycotina</taxon>
        <taxon>Agaricomycetes</taxon>
        <taxon>Agaricomycetidae</taxon>
        <taxon>Agaricales</taxon>
        <taxon>Marasmiineae</taxon>
        <taxon>Mycenaceae</taxon>
        <taxon>Mycena</taxon>
    </lineage>
</organism>
<evidence type="ECO:0000313" key="1">
    <source>
        <dbReference type="EMBL" id="KAJ7361159.1"/>
    </source>
</evidence>
<dbReference type="Proteomes" id="UP001218218">
    <property type="component" value="Unassembled WGS sequence"/>
</dbReference>